<proteinExistence type="predicted"/>
<keyword evidence="3 5" id="KW-1133">Transmembrane helix</keyword>
<feature type="transmembrane region" description="Helical" evidence="5">
    <location>
        <begin position="48"/>
        <end position="69"/>
    </location>
</feature>
<sequence>MAASFADYRAALRSPGAIAPLLTSAIGRFPIAMLGLALLFYVQHGYQSFAAAGFVAAAALTGEGTASVLQGRIIDRLGPSRPLLVATMIFGCAGAGLVLAVENRLPVPVLVAAALALGLSAPALPGASRALWTQLIPASERRDQALEAAYTYEAVSLEVFFIIGPAAAAWMFAVVPWAGAGLVTAVAGILVGAFCFALTPTVRARRPSGAPRGSGLGALASPGMRVIAIASLGFGCVVGVVEVGVPAVTTHAGQPALAGWLLSGWSIASVLAGLLYGLRPWPRELRHRLPALLAGFGISVMLMAAAPGLDNAGPHGLIVMSAAMLLAGCLITPQVTGHSLGVELVAPPGTATEAFGWVITAAVLGLAVGQALGGALVEAAGANVAFLAGGGAGVALAVLLWLLRRHLAPAPMPPVRPAEVTESAC</sequence>
<feature type="domain" description="Major facilitator superfamily (MFS) profile" evidence="6">
    <location>
        <begin position="223"/>
        <end position="425"/>
    </location>
</feature>
<evidence type="ECO:0000256" key="3">
    <source>
        <dbReference type="ARBA" id="ARBA00022989"/>
    </source>
</evidence>
<dbReference type="InterPro" id="IPR036259">
    <property type="entry name" value="MFS_trans_sf"/>
</dbReference>
<keyword evidence="4 5" id="KW-0472">Membrane</keyword>
<dbReference type="PANTHER" id="PTHR23542:SF1">
    <property type="entry name" value="MAJOR FACILITATOR SUPERFAMILY (MFS) PROFILE DOMAIN-CONTAINING PROTEIN"/>
    <property type="match status" value="1"/>
</dbReference>
<evidence type="ECO:0000259" key="6">
    <source>
        <dbReference type="PROSITE" id="PS50850"/>
    </source>
</evidence>
<dbReference type="Pfam" id="PF07690">
    <property type="entry name" value="MFS_1"/>
    <property type="match status" value="1"/>
</dbReference>
<keyword evidence="8" id="KW-1185">Reference proteome</keyword>
<feature type="transmembrane region" description="Helical" evidence="5">
    <location>
        <begin position="21"/>
        <end position="42"/>
    </location>
</feature>
<reference evidence="8" key="1">
    <citation type="journal article" date="2019" name="Int. J. Syst. Evol. Microbiol.">
        <title>The Global Catalogue of Microorganisms (GCM) 10K type strain sequencing project: providing services to taxonomists for standard genome sequencing and annotation.</title>
        <authorList>
            <consortium name="The Broad Institute Genomics Platform"/>
            <consortium name="The Broad Institute Genome Sequencing Center for Infectious Disease"/>
            <person name="Wu L."/>
            <person name="Ma J."/>
        </authorList>
    </citation>
    <scope>NUCLEOTIDE SEQUENCE [LARGE SCALE GENOMIC DNA]</scope>
    <source>
        <strain evidence="8">JCM 18303</strain>
    </source>
</reference>
<feature type="transmembrane region" description="Helical" evidence="5">
    <location>
        <begin position="354"/>
        <end position="372"/>
    </location>
</feature>
<evidence type="ECO:0000256" key="5">
    <source>
        <dbReference type="SAM" id="Phobius"/>
    </source>
</evidence>
<accession>A0ABP9PG27</accession>
<evidence type="ECO:0000256" key="4">
    <source>
        <dbReference type="ARBA" id="ARBA00023136"/>
    </source>
</evidence>
<dbReference type="RefSeq" id="WP_185058729.1">
    <property type="nucleotide sequence ID" value="NZ_BAABJP010000001.1"/>
</dbReference>
<comment type="subcellular location">
    <subcellularLocation>
        <location evidence="1">Cell membrane</location>
        <topology evidence="1">Multi-pass membrane protein</topology>
    </subcellularLocation>
</comment>
<dbReference type="EMBL" id="BAABJP010000001">
    <property type="protein sequence ID" value="GAA5146007.1"/>
    <property type="molecule type" value="Genomic_DNA"/>
</dbReference>
<dbReference type="Gene3D" id="1.20.1250.20">
    <property type="entry name" value="MFS general substrate transporter like domains"/>
    <property type="match status" value="1"/>
</dbReference>
<feature type="transmembrane region" description="Helical" evidence="5">
    <location>
        <begin position="81"/>
        <end position="101"/>
    </location>
</feature>
<gene>
    <name evidence="7" type="ORF">GCM10023321_04770</name>
</gene>
<comment type="caution">
    <text evidence="7">The sequence shown here is derived from an EMBL/GenBank/DDBJ whole genome shotgun (WGS) entry which is preliminary data.</text>
</comment>
<dbReference type="InterPro" id="IPR020846">
    <property type="entry name" value="MFS_dom"/>
</dbReference>
<dbReference type="PROSITE" id="PS50850">
    <property type="entry name" value="MFS"/>
    <property type="match status" value="1"/>
</dbReference>
<keyword evidence="2 5" id="KW-0812">Transmembrane</keyword>
<dbReference type="SUPFAM" id="SSF103473">
    <property type="entry name" value="MFS general substrate transporter"/>
    <property type="match status" value="1"/>
</dbReference>
<name>A0ABP9PG27_9PSEU</name>
<dbReference type="Proteomes" id="UP001428817">
    <property type="component" value="Unassembled WGS sequence"/>
</dbReference>
<evidence type="ECO:0000256" key="1">
    <source>
        <dbReference type="ARBA" id="ARBA00004651"/>
    </source>
</evidence>
<feature type="transmembrane region" description="Helical" evidence="5">
    <location>
        <begin position="107"/>
        <end position="128"/>
    </location>
</feature>
<evidence type="ECO:0000313" key="7">
    <source>
        <dbReference type="EMBL" id="GAA5146007.1"/>
    </source>
</evidence>
<feature type="transmembrane region" description="Helical" evidence="5">
    <location>
        <begin position="179"/>
        <end position="202"/>
    </location>
</feature>
<feature type="transmembrane region" description="Helical" evidence="5">
    <location>
        <begin position="149"/>
        <end position="173"/>
    </location>
</feature>
<feature type="transmembrane region" description="Helical" evidence="5">
    <location>
        <begin position="257"/>
        <end position="277"/>
    </location>
</feature>
<evidence type="ECO:0000313" key="8">
    <source>
        <dbReference type="Proteomes" id="UP001428817"/>
    </source>
</evidence>
<dbReference type="InterPro" id="IPR011701">
    <property type="entry name" value="MFS"/>
</dbReference>
<dbReference type="PANTHER" id="PTHR23542">
    <property type="match status" value="1"/>
</dbReference>
<feature type="transmembrane region" description="Helical" evidence="5">
    <location>
        <begin position="315"/>
        <end position="333"/>
    </location>
</feature>
<feature type="transmembrane region" description="Helical" evidence="5">
    <location>
        <begin position="223"/>
        <end position="245"/>
    </location>
</feature>
<feature type="transmembrane region" description="Helical" evidence="5">
    <location>
        <begin position="384"/>
        <end position="403"/>
    </location>
</feature>
<evidence type="ECO:0000256" key="2">
    <source>
        <dbReference type="ARBA" id="ARBA00022692"/>
    </source>
</evidence>
<feature type="transmembrane region" description="Helical" evidence="5">
    <location>
        <begin position="289"/>
        <end position="309"/>
    </location>
</feature>
<protein>
    <submittedName>
        <fullName evidence="7">MFS transporter</fullName>
    </submittedName>
</protein>
<organism evidence="7 8">
    <name type="scientific">Pseudonocardia eucalypti</name>
    <dbReference type="NCBI Taxonomy" id="648755"/>
    <lineage>
        <taxon>Bacteria</taxon>
        <taxon>Bacillati</taxon>
        <taxon>Actinomycetota</taxon>
        <taxon>Actinomycetes</taxon>
        <taxon>Pseudonocardiales</taxon>
        <taxon>Pseudonocardiaceae</taxon>
        <taxon>Pseudonocardia</taxon>
    </lineage>
</organism>